<dbReference type="Gene3D" id="3.10.10.10">
    <property type="entry name" value="HIV Type 1 Reverse Transcriptase, subunit A, domain 1"/>
    <property type="match status" value="1"/>
</dbReference>
<dbReference type="AlphaFoldDB" id="A0ABD1J3S3"/>
<dbReference type="Gene3D" id="1.10.340.70">
    <property type="match status" value="1"/>
</dbReference>
<feature type="domain" description="Integrase zinc-binding" evidence="2">
    <location>
        <begin position="129"/>
        <end position="180"/>
    </location>
</feature>
<sequence>MLLRDMLGGGGGIQESTILWAAPVVLEKKKDGSWRFCVDYWKLNTITHKDTYPGRIADKFEEVPDLELAKIRQWWQDGERLTWEERQSLQPSERQLLEEWERLEVRDRVLVRRHPARDGLCDGVAIAAPAAEERKLWDEYHAALGHAKGSRLLMALRVQLFWIRMSRDSHQWAQECPQCVLSWPEAEPRAPLCSIASGYPWETMALDYYNRR</sequence>
<evidence type="ECO:0000259" key="2">
    <source>
        <dbReference type="Pfam" id="PF17921"/>
    </source>
</evidence>
<organism evidence="3 4">
    <name type="scientific">Coilia grayii</name>
    <name type="common">Gray's grenadier anchovy</name>
    <dbReference type="NCBI Taxonomy" id="363190"/>
    <lineage>
        <taxon>Eukaryota</taxon>
        <taxon>Metazoa</taxon>
        <taxon>Chordata</taxon>
        <taxon>Craniata</taxon>
        <taxon>Vertebrata</taxon>
        <taxon>Euteleostomi</taxon>
        <taxon>Actinopterygii</taxon>
        <taxon>Neopterygii</taxon>
        <taxon>Teleostei</taxon>
        <taxon>Clupei</taxon>
        <taxon>Clupeiformes</taxon>
        <taxon>Clupeoidei</taxon>
        <taxon>Engraulidae</taxon>
        <taxon>Coilinae</taxon>
        <taxon>Coilia</taxon>
    </lineage>
</organism>
<comment type="caution">
    <text evidence="3">The sequence shown here is derived from an EMBL/GenBank/DDBJ whole genome shotgun (WGS) entry which is preliminary data.</text>
</comment>
<keyword evidence="4" id="KW-1185">Reference proteome</keyword>
<dbReference type="PANTHER" id="PTHR37984:SF5">
    <property type="entry name" value="PROTEIN NYNRIN-LIKE"/>
    <property type="match status" value="1"/>
</dbReference>
<evidence type="ECO:0000256" key="1">
    <source>
        <dbReference type="ARBA" id="ARBA00039658"/>
    </source>
</evidence>
<dbReference type="Pfam" id="PF17921">
    <property type="entry name" value="Integrase_H2C2"/>
    <property type="match status" value="1"/>
</dbReference>
<protein>
    <recommendedName>
        <fullName evidence="1">Gypsy retrotransposon integrase-like protein 1</fullName>
    </recommendedName>
</protein>
<reference evidence="3 4" key="1">
    <citation type="submission" date="2024-09" db="EMBL/GenBank/DDBJ databases">
        <title>A chromosome-level genome assembly of Gray's grenadier anchovy, Coilia grayii.</title>
        <authorList>
            <person name="Fu Z."/>
        </authorList>
    </citation>
    <scope>NUCLEOTIDE SEQUENCE [LARGE SCALE GENOMIC DNA]</scope>
    <source>
        <strain evidence="3">G4</strain>
        <tissue evidence="3">Muscle</tissue>
    </source>
</reference>
<accession>A0ABD1J3S3</accession>
<dbReference type="InterPro" id="IPR043502">
    <property type="entry name" value="DNA/RNA_pol_sf"/>
</dbReference>
<evidence type="ECO:0000313" key="4">
    <source>
        <dbReference type="Proteomes" id="UP001591681"/>
    </source>
</evidence>
<proteinExistence type="predicted"/>
<dbReference type="InterPro" id="IPR041588">
    <property type="entry name" value="Integrase_H2C2"/>
</dbReference>
<dbReference type="InterPro" id="IPR050951">
    <property type="entry name" value="Retrovirus_Pol_polyprotein"/>
</dbReference>
<dbReference type="PANTHER" id="PTHR37984">
    <property type="entry name" value="PROTEIN CBG26694"/>
    <property type="match status" value="1"/>
</dbReference>
<dbReference type="Proteomes" id="UP001591681">
    <property type="component" value="Unassembled WGS sequence"/>
</dbReference>
<dbReference type="EMBL" id="JBHFQA010000020">
    <property type="protein sequence ID" value="KAL2081764.1"/>
    <property type="molecule type" value="Genomic_DNA"/>
</dbReference>
<gene>
    <name evidence="3" type="ORF">ACEWY4_023617</name>
</gene>
<name>A0ABD1J3S3_9TELE</name>
<evidence type="ECO:0000313" key="3">
    <source>
        <dbReference type="EMBL" id="KAL2081764.1"/>
    </source>
</evidence>
<dbReference type="SUPFAM" id="SSF56672">
    <property type="entry name" value="DNA/RNA polymerases"/>
    <property type="match status" value="1"/>
</dbReference>